<organism evidence="1 2">
    <name type="scientific">Aureimonas glaciei</name>
    <dbReference type="NCBI Taxonomy" id="1776957"/>
    <lineage>
        <taxon>Bacteria</taxon>
        <taxon>Pseudomonadati</taxon>
        <taxon>Pseudomonadota</taxon>
        <taxon>Alphaproteobacteria</taxon>
        <taxon>Hyphomicrobiales</taxon>
        <taxon>Aurantimonadaceae</taxon>
        <taxon>Aureimonas</taxon>
    </lineage>
</organism>
<reference evidence="1" key="1">
    <citation type="journal article" date="2014" name="Int. J. Syst. Evol. Microbiol.">
        <title>Complete genome sequence of Corynebacterium casei LMG S-19264T (=DSM 44701T), isolated from a smear-ripened cheese.</title>
        <authorList>
            <consortium name="US DOE Joint Genome Institute (JGI-PGF)"/>
            <person name="Walter F."/>
            <person name="Albersmeier A."/>
            <person name="Kalinowski J."/>
            <person name="Ruckert C."/>
        </authorList>
    </citation>
    <scope>NUCLEOTIDE SEQUENCE</scope>
    <source>
        <strain evidence="1">CGMCC 1.15493</strain>
    </source>
</reference>
<name>A0A916XU01_9HYPH</name>
<dbReference type="Proteomes" id="UP000613160">
    <property type="component" value="Unassembled WGS sequence"/>
</dbReference>
<proteinExistence type="predicted"/>
<accession>A0A916XU01</accession>
<dbReference type="Gene3D" id="3.30.70.1520">
    <property type="entry name" value="Heterotetrameric sarcosine oxidase"/>
    <property type="match status" value="1"/>
</dbReference>
<dbReference type="Gene3D" id="3.30.1360.120">
    <property type="entry name" value="Probable tRNA modification gtpase trme, domain 1"/>
    <property type="match status" value="1"/>
</dbReference>
<gene>
    <name evidence="1" type="ORF">GCM10011335_11900</name>
</gene>
<dbReference type="RefSeq" id="WP_188849648.1">
    <property type="nucleotide sequence ID" value="NZ_BMJJ01000002.1"/>
</dbReference>
<evidence type="ECO:0008006" key="3">
    <source>
        <dbReference type="Google" id="ProtNLM"/>
    </source>
</evidence>
<dbReference type="Pfam" id="PF04268">
    <property type="entry name" value="SoxG"/>
    <property type="match status" value="1"/>
</dbReference>
<reference evidence="1" key="2">
    <citation type="submission" date="2020-09" db="EMBL/GenBank/DDBJ databases">
        <authorList>
            <person name="Sun Q."/>
            <person name="Zhou Y."/>
        </authorList>
    </citation>
    <scope>NUCLEOTIDE SEQUENCE</scope>
    <source>
        <strain evidence="1">CGMCC 1.15493</strain>
    </source>
</reference>
<protein>
    <recommendedName>
        <fullName evidence="3">Sarcosine oxidase subunit gamma</fullName>
    </recommendedName>
</protein>
<dbReference type="AlphaFoldDB" id="A0A916XU01"/>
<dbReference type="InterPro" id="IPR027266">
    <property type="entry name" value="TrmE/GcvT-like"/>
</dbReference>
<dbReference type="EMBL" id="BMJJ01000002">
    <property type="protein sequence ID" value="GGD10623.1"/>
    <property type="molecule type" value="Genomic_DNA"/>
</dbReference>
<evidence type="ECO:0000313" key="1">
    <source>
        <dbReference type="EMBL" id="GGD10623.1"/>
    </source>
</evidence>
<evidence type="ECO:0000313" key="2">
    <source>
        <dbReference type="Proteomes" id="UP000613160"/>
    </source>
</evidence>
<sequence length="202" mass="20451">MLDRPRLAAVSAFSRLALPTAGDGRAGVTVAERHPLGLATVTLRRGAEAALPDRLSETFGMALPTGPKISGADGLSLVGTGPRSWLAIGAGGDPHFAATLGTALAGVASVCDQSSGYGVLRLSGPAVRALLAKGVPLDLDPSAFSPGDSAVTLAGHVGIVLWQVDDTPTYDVAVFRSYAADFWAWLTTGSAEFGLAVDAPIG</sequence>
<dbReference type="SUPFAM" id="SSF103025">
    <property type="entry name" value="Folate-binding domain"/>
    <property type="match status" value="1"/>
</dbReference>
<keyword evidence="2" id="KW-1185">Reference proteome</keyword>
<comment type="caution">
    <text evidence="1">The sequence shown here is derived from an EMBL/GenBank/DDBJ whole genome shotgun (WGS) entry which is preliminary data.</text>
</comment>
<dbReference type="InterPro" id="IPR007375">
    <property type="entry name" value="SoxG"/>
</dbReference>